<dbReference type="Proteomes" id="UP001596058">
    <property type="component" value="Unassembled WGS sequence"/>
</dbReference>
<dbReference type="InterPro" id="IPR007138">
    <property type="entry name" value="ABM_dom"/>
</dbReference>
<dbReference type="Gene3D" id="3.30.565.10">
    <property type="entry name" value="Histidine kinase-like ATPase, C-terminal domain"/>
    <property type="match status" value="1"/>
</dbReference>
<dbReference type="PANTHER" id="PTHR35526:SF3">
    <property type="entry name" value="ANTI-SIGMA-F FACTOR RSBW"/>
    <property type="match status" value="1"/>
</dbReference>
<dbReference type="InterPro" id="IPR011008">
    <property type="entry name" value="Dimeric_a/b-barrel"/>
</dbReference>
<dbReference type="GO" id="GO:0005524">
    <property type="term" value="F:ATP binding"/>
    <property type="evidence" value="ECO:0007669"/>
    <property type="project" value="UniProtKB-KW"/>
</dbReference>
<keyword evidence="1" id="KW-0418">Kinase</keyword>
<keyword evidence="1" id="KW-0723">Serine/threonine-protein kinase</keyword>
<dbReference type="SUPFAM" id="SSF55874">
    <property type="entry name" value="ATPase domain of HSP90 chaperone/DNA topoisomerase II/histidine kinase"/>
    <property type="match status" value="1"/>
</dbReference>
<dbReference type="CDD" id="cd16936">
    <property type="entry name" value="HATPase_RsbW-like"/>
    <property type="match status" value="1"/>
</dbReference>
<gene>
    <name evidence="3" type="ORF">ACFPZ3_17465</name>
</gene>
<dbReference type="Pfam" id="PF13581">
    <property type="entry name" value="HATPase_c_2"/>
    <property type="match status" value="1"/>
</dbReference>
<dbReference type="Gene3D" id="3.30.70.100">
    <property type="match status" value="1"/>
</dbReference>
<evidence type="ECO:0000259" key="2">
    <source>
        <dbReference type="PROSITE" id="PS51725"/>
    </source>
</evidence>
<dbReference type="SUPFAM" id="SSF54909">
    <property type="entry name" value="Dimeric alpha+beta barrel"/>
    <property type="match status" value="1"/>
</dbReference>
<dbReference type="InterPro" id="IPR050267">
    <property type="entry name" value="Anti-sigma-factor_SerPK"/>
</dbReference>
<dbReference type="InterPro" id="IPR036890">
    <property type="entry name" value="HATPase_C_sf"/>
</dbReference>
<organism evidence="3 4">
    <name type="scientific">Nonomuraea insulae</name>
    <dbReference type="NCBI Taxonomy" id="1616787"/>
    <lineage>
        <taxon>Bacteria</taxon>
        <taxon>Bacillati</taxon>
        <taxon>Actinomycetota</taxon>
        <taxon>Actinomycetes</taxon>
        <taxon>Streptosporangiales</taxon>
        <taxon>Streptosporangiaceae</taxon>
        <taxon>Nonomuraea</taxon>
    </lineage>
</organism>
<sequence>MQIPDVAAWKGTTLRRGATAPRQARQMIELWLQDSHPVLRSNVVLAASELVTNAIQHVPAGERREWVKVRIGLGDGFVRLEVTDPGTSQPKPRFAPLQLHSMAQSGRGLGLVAVLSVRRGTHRLGCGHRVVWADLAGGGGDDGPAQTWVSSISMERIARYGKFVAKDGQGQELAVLLLGAAGALENERGCELYLINRQTDAPDTVWVTELWRSKADLDAALKQVAGSSEVSAALRLVRSAETIGLDLLGGAGLASAS</sequence>
<protein>
    <submittedName>
        <fullName evidence="3">ATP-binding protein</fullName>
    </submittedName>
</protein>
<dbReference type="InterPro" id="IPR003594">
    <property type="entry name" value="HATPase_dom"/>
</dbReference>
<accession>A0ABW1CL80</accession>
<proteinExistence type="predicted"/>
<keyword evidence="3" id="KW-0547">Nucleotide-binding</keyword>
<evidence type="ECO:0000256" key="1">
    <source>
        <dbReference type="ARBA" id="ARBA00022527"/>
    </source>
</evidence>
<keyword evidence="3" id="KW-0067">ATP-binding</keyword>
<feature type="domain" description="ABM" evidence="2">
    <location>
        <begin position="157"/>
        <end position="246"/>
    </location>
</feature>
<comment type="caution">
    <text evidence="3">The sequence shown here is derived from an EMBL/GenBank/DDBJ whole genome shotgun (WGS) entry which is preliminary data.</text>
</comment>
<reference evidence="4" key="1">
    <citation type="journal article" date="2019" name="Int. J. Syst. Evol. Microbiol.">
        <title>The Global Catalogue of Microorganisms (GCM) 10K type strain sequencing project: providing services to taxonomists for standard genome sequencing and annotation.</title>
        <authorList>
            <consortium name="The Broad Institute Genomics Platform"/>
            <consortium name="The Broad Institute Genome Sequencing Center for Infectious Disease"/>
            <person name="Wu L."/>
            <person name="Ma J."/>
        </authorList>
    </citation>
    <scope>NUCLEOTIDE SEQUENCE [LARGE SCALE GENOMIC DNA]</scope>
    <source>
        <strain evidence="4">CCUG 53903</strain>
    </source>
</reference>
<dbReference type="PANTHER" id="PTHR35526">
    <property type="entry name" value="ANTI-SIGMA-F FACTOR RSBW-RELATED"/>
    <property type="match status" value="1"/>
</dbReference>
<keyword evidence="4" id="KW-1185">Reference proteome</keyword>
<keyword evidence="1" id="KW-0808">Transferase</keyword>
<dbReference type="RefSeq" id="WP_379515159.1">
    <property type="nucleotide sequence ID" value="NZ_JBHSPA010000022.1"/>
</dbReference>
<dbReference type="Pfam" id="PF03992">
    <property type="entry name" value="ABM"/>
    <property type="match status" value="1"/>
</dbReference>
<evidence type="ECO:0000313" key="4">
    <source>
        <dbReference type="Proteomes" id="UP001596058"/>
    </source>
</evidence>
<name>A0ABW1CL80_9ACTN</name>
<dbReference type="EMBL" id="JBHSPA010000022">
    <property type="protein sequence ID" value="MFC5825653.1"/>
    <property type="molecule type" value="Genomic_DNA"/>
</dbReference>
<dbReference type="PROSITE" id="PS51725">
    <property type="entry name" value="ABM"/>
    <property type="match status" value="1"/>
</dbReference>
<evidence type="ECO:0000313" key="3">
    <source>
        <dbReference type="EMBL" id="MFC5825653.1"/>
    </source>
</evidence>